<organism evidence="2 3">
    <name type="scientific">Salix dunnii</name>
    <dbReference type="NCBI Taxonomy" id="1413687"/>
    <lineage>
        <taxon>Eukaryota</taxon>
        <taxon>Viridiplantae</taxon>
        <taxon>Streptophyta</taxon>
        <taxon>Embryophyta</taxon>
        <taxon>Tracheophyta</taxon>
        <taxon>Spermatophyta</taxon>
        <taxon>Magnoliopsida</taxon>
        <taxon>eudicotyledons</taxon>
        <taxon>Gunneridae</taxon>
        <taxon>Pentapetalae</taxon>
        <taxon>rosids</taxon>
        <taxon>fabids</taxon>
        <taxon>Malpighiales</taxon>
        <taxon>Salicaceae</taxon>
        <taxon>Saliceae</taxon>
        <taxon>Salix</taxon>
    </lineage>
</organism>
<accession>A0A835NBQ3</accession>
<dbReference type="EMBL" id="JADGMS010000001">
    <property type="protein sequence ID" value="KAF9689887.1"/>
    <property type="molecule type" value="Genomic_DNA"/>
</dbReference>
<keyword evidence="3" id="KW-1185">Reference proteome</keyword>
<proteinExistence type="predicted"/>
<comment type="caution">
    <text evidence="2">The sequence shown here is derived from an EMBL/GenBank/DDBJ whole genome shotgun (WGS) entry which is preliminary data.</text>
</comment>
<evidence type="ECO:0000313" key="2">
    <source>
        <dbReference type="EMBL" id="KAF9689887.1"/>
    </source>
</evidence>
<name>A0A835NBQ3_9ROSI</name>
<keyword evidence="1" id="KW-0472">Membrane</keyword>
<feature type="transmembrane region" description="Helical" evidence="1">
    <location>
        <begin position="9"/>
        <end position="29"/>
    </location>
</feature>
<keyword evidence="1" id="KW-1133">Transmembrane helix</keyword>
<evidence type="ECO:0000313" key="3">
    <source>
        <dbReference type="Proteomes" id="UP000657918"/>
    </source>
</evidence>
<reference evidence="2 3" key="1">
    <citation type="submission" date="2020-10" db="EMBL/GenBank/DDBJ databases">
        <title>Plant Genome Project.</title>
        <authorList>
            <person name="Zhang R.-G."/>
        </authorList>
    </citation>
    <scope>NUCLEOTIDE SEQUENCE [LARGE SCALE GENOMIC DNA]</scope>
    <source>
        <strain evidence="2">FAFU-HL-1</strain>
        <tissue evidence="2">Leaf</tissue>
    </source>
</reference>
<dbReference type="AlphaFoldDB" id="A0A835NBQ3"/>
<evidence type="ECO:0000256" key="1">
    <source>
        <dbReference type="SAM" id="Phobius"/>
    </source>
</evidence>
<gene>
    <name evidence="2" type="ORF">SADUNF_Sadunf01G0139100</name>
</gene>
<keyword evidence="1" id="KW-0812">Transmembrane</keyword>
<dbReference type="Proteomes" id="UP000657918">
    <property type="component" value="Unassembled WGS sequence"/>
</dbReference>
<sequence>MDQMKHKSLLLINVPSLFVNQVILFLHLMDSSLNLERTYAYVRREANHRNILTGDFTASKFMAMIVL</sequence>
<protein>
    <submittedName>
        <fullName evidence="2">Uncharacterized protein</fullName>
    </submittedName>
</protein>